<organism evidence="1 2">
    <name type="scientific">Bacillus zhangzhouensis</name>
    <dbReference type="NCBI Taxonomy" id="1178540"/>
    <lineage>
        <taxon>Bacteria</taxon>
        <taxon>Bacillati</taxon>
        <taxon>Bacillota</taxon>
        <taxon>Bacilli</taxon>
        <taxon>Bacillales</taxon>
        <taxon>Bacillaceae</taxon>
        <taxon>Bacillus</taxon>
    </lineage>
</organism>
<dbReference type="eggNOG" id="COG2808">
    <property type="taxonomic scope" value="Bacteria"/>
</dbReference>
<name>A0A081LCL9_9BACI</name>
<proteinExistence type="predicted"/>
<comment type="caution">
    <text evidence="1">The sequence shown here is derived from an EMBL/GenBank/DDBJ whole genome shotgun (WGS) entry which is preliminary data.</text>
</comment>
<dbReference type="InterPro" id="IPR012349">
    <property type="entry name" value="Split_barrel_FMN-bd"/>
</dbReference>
<keyword evidence="1" id="KW-0645">Protease</keyword>
<dbReference type="SUPFAM" id="SSF50475">
    <property type="entry name" value="FMN-binding split barrel"/>
    <property type="match status" value="1"/>
</dbReference>
<evidence type="ECO:0000313" key="2">
    <source>
        <dbReference type="Proteomes" id="UP000028091"/>
    </source>
</evidence>
<dbReference type="PANTHER" id="PTHR35802">
    <property type="entry name" value="PROTEASE SYNTHASE AND SPORULATION PROTEIN PAI 2"/>
    <property type="match status" value="1"/>
</dbReference>
<dbReference type="PANTHER" id="PTHR35802:SF1">
    <property type="entry name" value="PROTEASE SYNTHASE AND SPORULATION PROTEIN PAI 2"/>
    <property type="match status" value="1"/>
</dbReference>
<evidence type="ECO:0000313" key="1">
    <source>
        <dbReference type="EMBL" id="KEP26995.1"/>
    </source>
</evidence>
<dbReference type="RefSeq" id="WP_034320364.1">
    <property type="nucleotide sequence ID" value="NZ_JOTP01000006.1"/>
</dbReference>
<dbReference type="Gene3D" id="2.30.110.10">
    <property type="entry name" value="Electron Transport, Fmn-binding Protein, Chain A"/>
    <property type="match status" value="1"/>
</dbReference>
<protein>
    <submittedName>
        <fullName evidence="1">Protease</fullName>
    </submittedName>
</protein>
<accession>A0A081LCL9</accession>
<dbReference type="AlphaFoldDB" id="A0A081LCL9"/>
<dbReference type="InterPro" id="IPR007396">
    <property type="entry name" value="TR_PAI2-type"/>
</dbReference>
<dbReference type="EMBL" id="JOTP01000006">
    <property type="protein sequence ID" value="KEP26995.1"/>
    <property type="molecule type" value="Genomic_DNA"/>
</dbReference>
<keyword evidence="2" id="KW-1185">Reference proteome</keyword>
<dbReference type="PIRSF" id="PIRSF010372">
    <property type="entry name" value="PaiB"/>
    <property type="match status" value="1"/>
</dbReference>
<dbReference type="OrthoDB" id="9794948at2"/>
<gene>
    <name evidence="1" type="ORF">BA70_17435</name>
</gene>
<dbReference type="Pfam" id="PF04299">
    <property type="entry name" value="FMN_bind_2"/>
    <property type="match status" value="1"/>
</dbReference>
<dbReference type="GO" id="GO:0006508">
    <property type="term" value="P:proteolysis"/>
    <property type="evidence" value="ECO:0007669"/>
    <property type="project" value="UniProtKB-KW"/>
</dbReference>
<sequence>MHIPSFFQVKDMEKIKSFIQAHSFATVVTTTDEKPIATHIPVSFHQIEDSYVITGHMAIGNPQLKTFEENEKVLVIFQGLHAYISSSWYEKEAVPTWNYQAVHVYGKAVLLEKTELMKELTTMLETYESHREKPVLWHTLSDELLEKQMKGIVGFKIIIDEVQAAFKLSQNRHERDYAHIIEQLEAEGEVELADVMKKRLEDV</sequence>
<keyword evidence="1" id="KW-0378">Hydrolase</keyword>
<reference evidence="1 2" key="1">
    <citation type="submission" date="2012-09" db="EMBL/GenBank/DDBJ databases">
        <title>Genome Sequence of Bacillus sp. DW5-4.</title>
        <authorList>
            <person name="Lai Q."/>
            <person name="Liu Y."/>
            <person name="Shao Z."/>
        </authorList>
    </citation>
    <scope>NUCLEOTIDE SEQUENCE [LARGE SCALE GENOMIC DNA]</scope>
    <source>
        <strain evidence="1 2">DW5-4</strain>
    </source>
</reference>
<dbReference type="GO" id="GO:0008233">
    <property type="term" value="F:peptidase activity"/>
    <property type="evidence" value="ECO:0007669"/>
    <property type="project" value="UniProtKB-KW"/>
</dbReference>
<dbReference type="Proteomes" id="UP000028091">
    <property type="component" value="Unassembled WGS sequence"/>
</dbReference>